<proteinExistence type="inferred from homology"/>
<dbReference type="AlphaFoldDB" id="A0AAE9Y3L4"/>
<comment type="similarity">
    <text evidence="1">Belongs to the short-chain dehydrogenases/reductases (SDR) family.</text>
</comment>
<dbReference type="SUPFAM" id="SSF51735">
    <property type="entry name" value="NAD(P)-binding Rossmann-fold domains"/>
    <property type="match status" value="1"/>
</dbReference>
<keyword evidence="4" id="KW-1185">Reference proteome</keyword>
<gene>
    <name evidence="3" type="ORF">PO878_13030</name>
</gene>
<keyword evidence="2 3" id="KW-0560">Oxidoreductase</keyword>
<dbReference type="InterPro" id="IPR036291">
    <property type="entry name" value="NAD(P)-bd_dom_sf"/>
</dbReference>
<protein>
    <submittedName>
        <fullName evidence="3">Decaprenylphospho-beta-D-erythro-pentofuranosid-2-ulose 2-reductase</fullName>
        <ecNumber evidence="3">1.1.1.333</ecNumber>
    </submittedName>
</protein>
<dbReference type="PANTHER" id="PTHR43669">
    <property type="entry name" value="5-KETO-D-GLUCONATE 5-REDUCTASE"/>
    <property type="match status" value="1"/>
</dbReference>
<reference evidence="3" key="1">
    <citation type="submission" date="2023-01" db="EMBL/GenBank/DDBJ databases">
        <title>The diversity of Class Acidimicrobiia in South China Sea sediment environments and the proposal of Iamia marina sp. nov., a novel species of the genus Iamia.</title>
        <authorList>
            <person name="He Y."/>
            <person name="Tian X."/>
        </authorList>
    </citation>
    <scope>NUCLEOTIDE SEQUENCE</scope>
    <source>
        <strain evidence="3">DSM 19957</strain>
    </source>
</reference>
<dbReference type="EC" id="1.1.1.333" evidence="3"/>
<organism evidence="3 4">
    <name type="scientific">Iamia majanohamensis</name>
    <dbReference type="NCBI Taxonomy" id="467976"/>
    <lineage>
        <taxon>Bacteria</taxon>
        <taxon>Bacillati</taxon>
        <taxon>Actinomycetota</taxon>
        <taxon>Acidimicrobiia</taxon>
        <taxon>Acidimicrobiales</taxon>
        <taxon>Iamiaceae</taxon>
        <taxon>Iamia</taxon>
    </lineage>
</organism>
<accession>A0AAE9Y3L4</accession>
<evidence type="ECO:0000313" key="3">
    <source>
        <dbReference type="EMBL" id="WCO65419.1"/>
    </source>
</evidence>
<dbReference type="RefSeq" id="WP_272734944.1">
    <property type="nucleotide sequence ID" value="NZ_CP116942.1"/>
</dbReference>
<dbReference type="EMBL" id="CP116942">
    <property type="protein sequence ID" value="WCO65419.1"/>
    <property type="molecule type" value="Genomic_DNA"/>
</dbReference>
<dbReference type="PANTHER" id="PTHR43669:SF6">
    <property type="entry name" value="DECAPRENYLPHOSPHORYL-2-KETO-BETA-D-ERYTHRO-PENTOSE REDUCTASE"/>
    <property type="match status" value="1"/>
</dbReference>
<dbReference type="Gene3D" id="3.40.50.720">
    <property type="entry name" value="NAD(P)-binding Rossmann-like Domain"/>
    <property type="match status" value="1"/>
</dbReference>
<sequence>MRDATGGVQSVLVLGGTSDIAAATVEQLVADRCRRVVLAGRPSERLDAVADRFRSPSVSVEVAPFDAAATETHEKVLGEVFDAGDVDLVILAFGVLGDQETFERDPAAAVEAVTVNYTGAVSAGLVVADRLRAQGHGTLAVLSSVAGVRTRRDNFVYGSTKAGLDGFATGLGDALVGSGARVVVVRPGWVASRMTEGMEPGPFATTPEAVARDIVAGLRRGRSTVWSPSLLQPLFGALRYVPGPLWRRLGDR</sequence>
<dbReference type="PROSITE" id="PS00061">
    <property type="entry name" value="ADH_SHORT"/>
    <property type="match status" value="1"/>
</dbReference>
<dbReference type="GO" id="GO:0016491">
    <property type="term" value="F:oxidoreductase activity"/>
    <property type="evidence" value="ECO:0007669"/>
    <property type="project" value="UniProtKB-KW"/>
</dbReference>
<evidence type="ECO:0000313" key="4">
    <source>
        <dbReference type="Proteomes" id="UP001216390"/>
    </source>
</evidence>
<dbReference type="NCBIfam" id="NF005912">
    <property type="entry name" value="PRK07904.1"/>
    <property type="match status" value="1"/>
</dbReference>
<dbReference type="InterPro" id="IPR020904">
    <property type="entry name" value="Sc_DH/Rdtase_CS"/>
</dbReference>
<dbReference type="Proteomes" id="UP001216390">
    <property type="component" value="Chromosome"/>
</dbReference>
<dbReference type="KEGG" id="ima:PO878_13030"/>
<evidence type="ECO:0000256" key="2">
    <source>
        <dbReference type="ARBA" id="ARBA00023002"/>
    </source>
</evidence>
<evidence type="ECO:0000256" key="1">
    <source>
        <dbReference type="ARBA" id="ARBA00006484"/>
    </source>
</evidence>
<dbReference type="PRINTS" id="PR00081">
    <property type="entry name" value="GDHRDH"/>
</dbReference>
<dbReference type="InterPro" id="IPR002347">
    <property type="entry name" value="SDR_fam"/>
</dbReference>
<name>A0AAE9Y3L4_9ACTN</name>
<dbReference type="Pfam" id="PF00106">
    <property type="entry name" value="adh_short"/>
    <property type="match status" value="1"/>
</dbReference>